<name>A0A822AQN0_9BILA</name>
<sequence length="58" mass="6615">TQQTNIPSPSTTPSADQQQQQQQTDPNHRQYLLNAFRVGMLAMNTLALERARQNHAHM</sequence>
<feature type="non-terminal residue" evidence="2">
    <location>
        <position position="58"/>
    </location>
</feature>
<dbReference type="EMBL" id="CAJOBP010111944">
    <property type="protein sequence ID" value="CAF5004472.1"/>
    <property type="molecule type" value="Genomic_DNA"/>
</dbReference>
<dbReference type="Proteomes" id="UP000663873">
    <property type="component" value="Unassembled WGS sequence"/>
</dbReference>
<protein>
    <submittedName>
        <fullName evidence="2">Uncharacterized protein</fullName>
    </submittedName>
</protein>
<accession>A0A822AQN0</accession>
<evidence type="ECO:0000256" key="1">
    <source>
        <dbReference type="SAM" id="MobiDB-lite"/>
    </source>
</evidence>
<feature type="non-terminal residue" evidence="2">
    <location>
        <position position="1"/>
    </location>
</feature>
<proteinExistence type="predicted"/>
<feature type="region of interest" description="Disordered" evidence="1">
    <location>
        <begin position="1"/>
        <end position="28"/>
    </location>
</feature>
<reference evidence="2" key="1">
    <citation type="submission" date="2021-02" db="EMBL/GenBank/DDBJ databases">
        <authorList>
            <person name="Nowell W R."/>
        </authorList>
    </citation>
    <scope>NUCLEOTIDE SEQUENCE</scope>
</reference>
<keyword evidence="3" id="KW-1185">Reference proteome</keyword>
<comment type="caution">
    <text evidence="2">The sequence shown here is derived from an EMBL/GenBank/DDBJ whole genome shotgun (WGS) entry which is preliminary data.</text>
</comment>
<dbReference type="AlphaFoldDB" id="A0A822AQN0"/>
<evidence type="ECO:0000313" key="3">
    <source>
        <dbReference type="Proteomes" id="UP000663873"/>
    </source>
</evidence>
<gene>
    <name evidence="2" type="ORF">UJA718_LOCUS50335</name>
</gene>
<evidence type="ECO:0000313" key="2">
    <source>
        <dbReference type="EMBL" id="CAF5004472.1"/>
    </source>
</evidence>
<organism evidence="2 3">
    <name type="scientific">Rotaria socialis</name>
    <dbReference type="NCBI Taxonomy" id="392032"/>
    <lineage>
        <taxon>Eukaryota</taxon>
        <taxon>Metazoa</taxon>
        <taxon>Spiralia</taxon>
        <taxon>Gnathifera</taxon>
        <taxon>Rotifera</taxon>
        <taxon>Eurotatoria</taxon>
        <taxon>Bdelloidea</taxon>
        <taxon>Philodinida</taxon>
        <taxon>Philodinidae</taxon>
        <taxon>Rotaria</taxon>
    </lineage>
</organism>
<feature type="compositionally biased region" description="Polar residues" evidence="1">
    <location>
        <begin position="1"/>
        <end position="16"/>
    </location>
</feature>